<evidence type="ECO:0000256" key="7">
    <source>
        <dbReference type="ARBA" id="ARBA00022825"/>
    </source>
</evidence>
<evidence type="ECO:0000256" key="4">
    <source>
        <dbReference type="ARBA" id="ARBA00022438"/>
    </source>
</evidence>
<sequence length="1297" mass="138600">MPKHDIQATEFLEKHPTYDGRGVVVAIFDTGVDPGAAALAKTPSGEPKIIDVIDCTGSGDVDTSTAVSESDTSGSFEAPSEGPRRLRGVRGNWLALAPDWRARGGTWHVGTKALFELVPKALANTLRGDRRRAWQEEQRALLAAATREAAAFRAEAKPGDDEARRRRGAELEARVALLLSLADKAEDVGPFVDAVVWEDEREPGRWWAALDTSELEGGVPLAEFAPMTDFAIARQHATFSPGAACNFATNIYDEGRVLSIVVDAGSHGTHVAGIVAAHDEADARLSGVAPGAQIVSCKIGDTRLGSMETAPGLFRAIAAAVRHRVDIVNMSYGESTATPDAGRFVELAEEAVREHGIVFVASAGNSGPGLASVGAPGGTSSAVLSVAAWVSPEAAADAHALREPLHEGQQYNCWTRQRRQLMNGTSMASPCAAGAIALVLSGLKQQQEGAEGVNRIARTSLRTPRVITPHGLRRVLQATCLRSAWDAESAAAQGAGLIQVQAAFERAREGLALTAEELPWHVDVRRTDGAAPGTPQRGIFLKSPEELAGPVTFTVSAGPAFPPDEVGERLEVEVLVRLRCENDARGAVRLPSHVLVHATGRSFEVEVDAAGLEPGAHAFTIVGRAASAEDAKQTSDLALFTVPVTVLVPWPISKSKGLDDAHAASGDGILVEGADDERALAPAFSFKETLLLSAGTEERRFLAAPAGATWAELRLRVSAATSKTLMLRATQLLPSARFDDRQWRRSVAVPAGEQLVQAAFPVEPGLPLELTFAQMWNSLGGCVVGVDLVFHGVELLHERGVLESSGAGRVVLDGAVGFSRLSVRAPLRSERLAIKASLSTLLIPLRPSSSELEPRRDARDAFTRGRVTNQLTLTYALTLAEAGTVTPRLARFNRLVYDGVLDGQMLVVCDGNKRVAGWGDLYLESLKLKAGSYSIRVALKHTDAATLDRLRHVPLLVEMKIDNTIAVPVYMTRAAAVLGTGSTLSKDVLLAHGESKALFLAAPPDDKLPKDATAGRILTGKISLGAVRGVAAEDTDVSCVALDFIVPPARVSKTDGPADQPAGDPAELQERYQASLRDAKVAFLKTLRDDDATQAAEYERLWKEALQAHPRDLALLVEALERLERRKKGPDDAEQLWARRLEIAEQIVDAVDATALAVFLAQKSPEEGPAALKKKRGFDRQLAALIKALACRAQHALEQATSGPLNEQPFVELQKWVDLGKDSKFAALQARRLAAAGAPALAIKALDQALEDDKALDAHKELAQLRIDLLDKLGYGCWVRMAKASHSTSYPHAYPLF</sequence>
<dbReference type="Proteomes" id="UP001255856">
    <property type="component" value="Unassembled WGS sequence"/>
</dbReference>
<proteinExistence type="inferred from homology"/>
<dbReference type="PANTHER" id="PTHR43806:SF14">
    <property type="entry name" value="TRIPEPTIDYL-PEPTIDASE 2"/>
    <property type="match status" value="1"/>
</dbReference>
<evidence type="ECO:0000256" key="5">
    <source>
        <dbReference type="ARBA" id="ARBA00022670"/>
    </source>
</evidence>
<dbReference type="InterPro" id="IPR022398">
    <property type="entry name" value="Peptidase_S8_His-AS"/>
</dbReference>
<evidence type="ECO:0000256" key="8">
    <source>
        <dbReference type="PROSITE-ProRule" id="PRU01240"/>
    </source>
</evidence>
<dbReference type="PANTHER" id="PTHR43806">
    <property type="entry name" value="PEPTIDASE S8"/>
    <property type="match status" value="1"/>
</dbReference>
<feature type="active site" description="Charge relay system" evidence="8">
    <location>
        <position position="29"/>
    </location>
</feature>
<dbReference type="InterPro" id="IPR048384">
    <property type="entry name" value="TPPII_GBD"/>
</dbReference>
<dbReference type="Gene3D" id="3.40.50.200">
    <property type="entry name" value="Peptidase S8/S53 domain"/>
    <property type="match status" value="2"/>
</dbReference>
<reference evidence="14" key="1">
    <citation type="submission" date="2021-01" db="EMBL/GenBank/DDBJ databases">
        <authorList>
            <person name="Eckstrom K.M.E."/>
        </authorList>
    </citation>
    <scope>NUCLEOTIDE SEQUENCE</scope>
    <source>
        <strain evidence="14">UVCC 0001</strain>
    </source>
</reference>
<feature type="active site" description="Charge relay system" evidence="8">
    <location>
        <position position="426"/>
    </location>
</feature>
<dbReference type="Pfam" id="PF00082">
    <property type="entry name" value="Peptidase_S8"/>
    <property type="match status" value="1"/>
</dbReference>
<dbReference type="Gene3D" id="1.25.40.710">
    <property type="match status" value="1"/>
</dbReference>
<gene>
    <name evidence="14" type="ORF">QBZ16_004603</name>
</gene>
<evidence type="ECO:0000256" key="1">
    <source>
        <dbReference type="ARBA" id="ARBA00001910"/>
    </source>
</evidence>
<dbReference type="InterPro" id="IPR023828">
    <property type="entry name" value="Peptidase_S8_Ser-AS"/>
</dbReference>
<evidence type="ECO:0000256" key="3">
    <source>
        <dbReference type="ARBA" id="ARBA00012462"/>
    </source>
</evidence>
<feature type="domain" description="Tripeptidyl peptidase II second Ig-like" evidence="11">
    <location>
        <begin position="826"/>
        <end position="1012"/>
    </location>
</feature>
<name>A0AAD9IIG5_PROWI</name>
<feature type="domain" description="Tripeptidyl-peptidase II first Ig-like" evidence="12">
    <location>
        <begin position="536"/>
        <end position="646"/>
    </location>
</feature>
<dbReference type="InterPro" id="IPR000209">
    <property type="entry name" value="Peptidase_S8/S53_dom"/>
</dbReference>
<evidence type="ECO:0000259" key="11">
    <source>
        <dbReference type="Pfam" id="PF12580"/>
    </source>
</evidence>
<feature type="active site" description="Charge relay system" evidence="8">
    <location>
        <position position="267"/>
    </location>
</feature>
<protein>
    <recommendedName>
        <fullName evidence="3">tripeptidyl-peptidase II</fullName>
        <ecNumber evidence="3">3.4.14.10</ecNumber>
    </recommendedName>
</protein>
<dbReference type="GO" id="GO:0004252">
    <property type="term" value="F:serine-type endopeptidase activity"/>
    <property type="evidence" value="ECO:0007669"/>
    <property type="project" value="UniProtKB-UniRule"/>
</dbReference>
<dbReference type="InterPro" id="IPR046940">
    <property type="entry name" value="TPPII_Ig-like_sf"/>
</dbReference>
<comment type="similarity">
    <text evidence="2 8">Belongs to the peptidase S8 family.</text>
</comment>
<comment type="caution">
    <text evidence="14">The sequence shown here is derived from an EMBL/GenBank/DDBJ whole genome shotgun (WGS) entry which is preliminary data.</text>
</comment>
<dbReference type="Gene3D" id="2.60.40.3170">
    <property type="match status" value="1"/>
</dbReference>
<evidence type="ECO:0000313" key="14">
    <source>
        <dbReference type="EMBL" id="KAK2077755.1"/>
    </source>
</evidence>
<evidence type="ECO:0000256" key="9">
    <source>
        <dbReference type="SAM" id="MobiDB-lite"/>
    </source>
</evidence>
<evidence type="ECO:0000256" key="2">
    <source>
        <dbReference type="ARBA" id="ARBA00011073"/>
    </source>
</evidence>
<dbReference type="InterPro" id="IPR015500">
    <property type="entry name" value="Peptidase_S8_subtilisin-rel"/>
</dbReference>
<dbReference type="GO" id="GO:0004177">
    <property type="term" value="F:aminopeptidase activity"/>
    <property type="evidence" value="ECO:0007669"/>
    <property type="project" value="UniProtKB-KW"/>
</dbReference>
<dbReference type="InterPro" id="IPR050131">
    <property type="entry name" value="Peptidase_S8_subtilisin-like"/>
</dbReference>
<dbReference type="EMBL" id="JASFZW010000006">
    <property type="protein sequence ID" value="KAK2077755.1"/>
    <property type="molecule type" value="Genomic_DNA"/>
</dbReference>
<dbReference type="PRINTS" id="PR00723">
    <property type="entry name" value="SUBTILISIN"/>
</dbReference>
<keyword evidence="4" id="KW-0031">Aminopeptidase</keyword>
<keyword evidence="7 8" id="KW-0720">Serine protease</keyword>
<organism evidence="14 15">
    <name type="scientific">Prototheca wickerhamii</name>
    <dbReference type="NCBI Taxonomy" id="3111"/>
    <lineage>
        <taxon>Eukaryota</taxon>
        <taxon>Viridiplantae</taxon>
        <taxon>Chlorophyta</taxon>
        <taxon>core chlorophytes</taxon>
        <taxon>Trebouxiophyceae</taxon>
        <taxon>Chlorellales</taxon>
        <taxon>Chlorellaceae</taxon>
        <taxon>Prototheca</taxon>
    </lineage>
</organism>
<dbReference type="InterPro" id="IPR046939">
    <property type="entry name" value="TPPII_C_sf"/>
</dbReference>
<keyword evidence="6 8" id="KW-0378">Hydrolase</keyword>
<comment type="catalytic activity">
    <reaction evidence="1">
        <text>Release of an N-terminal tripeptide from a polypeptide.</text>
        <dbReference type="EC" id="3.4.14.10"/>
    </reaction>
</comment>
<dbReference type="PROSITE" id="PS51892">
    <property type="entry name" value="SUBTILASE"/>
    <property type="match status" value="1"/>
</dbReference>
<feature type="domain" description="Peptidase S8/S53" evidence="10">
    <location>
        <begin position="20"/>
        <end position="459"/>
    </location>
</feature>
<feature type="region of interest" description="Disordered" evidence="9">
    <location>
        <begin position="61"/>
        <end position="83"/>
    </location>
</feature>
<dbReference type="Pfam" id="PF21223">
    <property type="entry name" value="TPPII_Ig-like-1"/>
    <property type="match status" value="1"/>
</dbReference>
<evidence type="ECO:0000259" key="12">
    <source>
        <dbReference type="Pfam" id="PF21223"/>
    </source>
</evidence>
<dbReference type="Pfam" id="PF12580">
    <property type="entry name" value="TPPII"/>
    <property type="match status" value="1"/>
</dbReference>
<dbReference type="GO" id="GO:0005829">
    <property type="term" value="C:cytosol"/>
    <property type="evidence" value="ECO:0007669"/>
    <property type="project" value="TreeGrafter"/>
</dbReference>
<dbReference type="SUPFAM" id="SSF52743">
    <property type="entry name" value="Subtilisin-like"/>
    <property type="match status" value="1"/>
</dbReference>
<dbReference type="GO" id="GO:0008240">
    <property type="term" value="F:tripeptidyl-peptidase activity"/>
    <property type="evidence" value="ECO:0007669"/>
    <property type="project" value="UniProtKB-EC"/>
</dbReference>
<feature type="domain" description="Tripeptidyl-peptidase II galactose-binding" evidence="13">
    <location>
        <begin position="695"/>
        <end position="780"/>
    </location>
</feature>
<dbReference type="InterPro" id="IPR022229">
    <property type="entry name" value="TPPII_Ig-like-2"/>
</dbReference>
<evidence type="ECO:0000256" key="6">
    <source>
        <dbReference type="ARBA" id="ARBA00022801"/>
    </source>
</evidence>
<dbReference type="InterPro" id="IPR036852">
    <property type="entry name" value="Peptidase_S8/S53_dom_sf"/>
</dbReference>
<dbReference type="PROSITE" id="PS00138">
    <property type="entry name" value="SUBTILASE_SER"/>
    <property type="match status" value="1"/>
</dbReference>
<accession>A0AAD9IIG5</accession>
<dbReference type="InterPro" id="IPR048383">
    <property type="entry name" value="TPPII_Ig-like-1"/>
</dbReference>
<evidence type="ECO:0000259" key="10">
    <source>
        <dbReference type="Pfam" id="PF00082"/>
    </source>
</evidence>
<evidence type="ECO:0000259" key="13">
    <source>
        <dbReference type="Pfam" id="PF21316"/>
    </source>
</evidence>
<dbReference type="GO" id="GO:0006508">
    <property type="term" value="P:proteolysis"/>
    <property type="evidence" value="ECO:0007669"/>
    <property type="project" value="UniProtKB-KW"/>
</dbReference>
<keyword evidence="5 8" id="KW-0645">Protease</keyword>
<dbReference type="EC" id="3.4.14.10" evidence="3"/>
<dbReference type="Pfam" id="PF21316">
    <property type="entry name" value="TPPII_GBD"/>
    <property type="match status" value="1"/>
</dbReference>
<evidence type="ECO:0000313" key="15">
    <source>
        <dbReference type="Proteomes" id="UP001255856"/>
    </source>
</evidence>
<dbReference type="PROSITE" id="PS00137">
    <property type="entry name" value="SUBTILASE_HIS"/>
    <property type="match status" value="1"/>
</dbReference>
<feature type="compositionally biased region" description="Polar residues" evidence="9">
    <location>
        <begin position="61"/>
        <end position="75"/>
    </location>
</feature>
<keyword evidence="15" id="KW-1185">Reference proteome</keyword>